<dbReference type="InterPro" id="IPR011545">
    <property type="entry name" value="DEAD/DEAH_box_helicase_dom"/>
</dbReference>
<dbReference type="EMBL" id="CAJJDM010000023">
    <property type="protein sequence ID" value="CAD8056882.1"/>
    <property type="molecule type" value="Genomic_DNA"/>
</dbReference>
<dbReference type="SMART" id="SM00487">
    <property type="entry name" value="DEXDc"/>
    <property type="match status" value="2"/>
</dbReference>
<dbReference type="FunFam" id="3.40.50.300:FF:000231">
    <property type="entry name" value="Activating signal cointegrator 1 complex subunit 3"/>
    <property type="match status" value="1"/>
</dbReference>
<dbReference type="InterPro" id="IPR057842">
    <property type="entry name" value="WH_MER3"/>
</dbReference>
<evidence type="ECO:0000256" key="4">
    <source>
        <dbReference type="ARBA" id="ARBA00022840"/>
    </source>
</evidence>
<dbReference type="FunFam" id="3.40.50.300:FF:000102">
    <property type="entry name" value="RNA helicase, activating signal cointegrator 1"/>
    <property type="match status" value="1"/>
</dbReference>
<comment type="caution">
    <text evidence="7">The sequence shown here is derived from an EMBL/GenBank/DDBJ whole genome shotgun (WGS) entry which is preliminary data.</text>
</comment>
<keyword evidence="1" id="KW-0547">Nucleotide-binding</keyword>
<organism evidence="7 8">
    <name type="scientific">Paramecium primaurelia</name>
    <dbReference type="NCBI Taxonomy" id="5886"/>
    <lineage>
        <taxon>Eukaryota</taxon>
        <taxon>Sar</taxon>
        <taxon>Alveolata</taxon>
        <taxon>Ciliophora</taxon>
        <taxon>Intramacronucleata</taxon>
        <taxon>Oligohymenophorea</taxon>
        <taxon>Peniculida</taxon>
        <taxon>Parameciidae</taxon>
        <taxon>Paramecium</taxon>
    </lineage>
</organism>
<evidence type="ECO:0000259" key="6">
    <source>
        <dbReference type="PROSITE" id="PS51194"/>
    </source>
</evidence>
<dbReference type="GO" id="GO:0016787">
    <property type="term" value="F:hydrolase activity"/>
    <property type="evidence" value="ECO:0007669"/>
    <property type="project" value="UniProtKB-KW"/>
</dbReference>
<dbReference type="Pfam" id="PF23445">
    <property type="entry name" value="WHD_SNRNP200"/>
    <property type="match status" value="2"/>
</dbReference>
<evidence type="ECO:0000256" key="1">
    <source>
        <dbReference type="ARBA" id="ARBA00022741"/>
    </source>
</evidence>
<evidence type="ECO:0000256" key="3">
    <source>
        <dbReference type="ARBA" id="ARBA00022806"/>
    </source>
</evidence>
<dbReference type="FunFam" id="1.10.3380.10:FF:000042">
    <property type="entry name" value="Uncharacterized protein"/>
    <property type="match status" value="1"/>
</dbReference>
<dbReference type="Pfam" id="PF00270">
    <property type="entry name" value="DEAD"/>
    <property type="match status" value="2"/>
</dbReference>
<dbReference type="InterPro" id="IPR001650">
    <property type="entry name" value="Helicase_C-like"/>
</dbReference>
<dbReference type="SMART" id="SM00382">
    <property type="entry name" value="AAA"/>
    <property type="match status" value="2"/>
</dbReference>
<dbReference type="SMART" id="SM00490">
    <property type="entry name" value="HELICc"/>
    <property type="match status" value="2"/>
</dbReference>
<dbReference type="PANTHER" id="PTHR47961">
    <property type="entry name" value="DNA POLYMERASE THETA, PUTATIVE (AFU_ORTHOLOGUE AFUA_1G05260)-RELATED"/>
    <property type="match status" value="1"/>
</dbReference>
<dbReference type="PROSITE" id="PS51192">
    <property type="entry name" value="HELICASE_ATP_BIND_1"/>
    <property type="match status" value="2"/>
</dbReference>
<evidence type="ECO:0000256" key="2">
    <source>
        <dbReference type="ARBA" id="ARBA00022801"/>
    </source>
</evidence>
<feature type="domain" description="Helicase C-terminal" evidence="6">
    <location>
        <begin position="1564"/>
        <end position="1771"/>
    </location>
</feature>
<keyword evidence="3" id="KW-0347">Helicase</keyword>
<sequence>MSNNLFNLSAELLQAQDIQKYLIKDFNRTTLKLRYFEQGYNDGRPISLNKAYLERQDDEVYNEERMRKAKPMYRLMFGTEFHIKELSNRLRVLLKELGVHVAAQDTRGLSGQITLAFVDLLEEIYLIYKQTVMQGEESQQYFMKSVMNVLATYRGYDFIIIEPNYNEVQLQVLYSTIYEVDSQIDRIMAQTLHQENDQNKQIIEYGTFNEDLKNYKDVINMEPLNVESNWEIQFKEEQQQQELEQIEVIQDRENINYLSEFDKQFHNVLVKASPEYWQLLLFDLLKDICDKKLTNQILECKFYDILKNVKAAQFLLIYRKEIVKYLSEKKFWEAQNQQQKPTLQNNGVATSNHQLLAKIGIDVQQEGMLGLRKQEYTNQQKVQTTFQDGLIEFDPDQYAKMEQQTLVRYFPTSTRTDKLEYLYIRIDPLPKKPIKEDKLIPIQDLPEWARKAFDGTNSLNVIQSQIYPKAFLTEENLLVCAPTGAGKTNIALLAILHEISKRVDEKDKRLKDQDFKIVYISPMKALASEIVEKFQTKLRYLGIRVKEFTGDMQLSKKELQETHIILTTPEKWDVITRKTNQISEQLKLLIIDEVHLLNDERGPILECVVARTLQQVQRAQRHIRLVGLSATLPNYWDVAIFLECHKDSVFFFDHTFRPVPLCQKFIGCKEPVQAPAKGQRRRTKRDIQNEQAYELMSEVVKHNKQVLIFVHSRKETVNYAKWIQERASRLGDRHIIGTTKINCTKINDNELKKLLPYGLAFHHAGMLRADRNSVERLFLSGEARVLIATATLAWGVNLPAFAVIIKGTDIFDVTRADMQNLCVLDVQQMFGRAGRPQFDDKGEATLITDFNNVGHYMGMLNNASYIESKLLTFLREALNAEIVLGNITNYTEAYNWMCHTFLSIRLRRNPLHYGVQRAYDDLELDCDTLVQEKIEQALKQLDSLKLVRYDTRNHLVTSTDLGRIASHYYIKCETMKILCDEMGLSFDQQEKQKFNDKNQYQLLKIIAKAKEFEMIRVRPEETKELQKIYDEGWAFEDEPDIRSDQFDNSASVIETQEKVIALISGYLLKMNFENYALIMDTHIIIQNTIRLLRCMLDMAIKKNQACMALELLKLCKMIENRMCPQQNPLFQFSKENFQGFNTRKQMKSKDAYMPRAWIGAMAECSLDAYQMKNEDDAVLANQLSIPQNLVSQFKAYVNMLPDLEINYTVKPISQTILQLVVFITPQFTFSSKWHLKNEPFWIFVDDSEELLHSEEFLMDMDTIIKRNTMQISFYVPFNSKNKKYHLTIQSDRWIMLDGDQTTVQIDLSNVLMEGDQIDFTELLDLQPLPISALNNCEFEQLYQQYKYFNPIQTQVFFGLYNTDDNILIGAPTGSGKTIMAEFAMLRVFKQSPQFKVVYIAPLKAIAKERLLDWTKRLKDINKNVLELTGDYTPDLQALLKAHVLITTPEKWDGISRSWNNREYVRQTCLLIFDEIHLLGQERGQVLEVIVSRMNSLSYDTNKKTRMIGLSTAMANGLDVSNWFGVKKGRFYNFKPSCRPVPVTIHFNGFPERAYCPRMATMNKPAYQDIKRYSDGKPTIIFVSSRRQTRLTALDIIALAMQEGNEKQFIQTTEQELAQWCVKVDDTQLKSVLQFGIGIHHSGLDKNDRNIVENLFVQGKIQLLIATSTLAWGVNFPARLVIVKGTEFFDPKLKKYVDFPVTDLLQMIGRAGRPQYDTVATACVYVEQSKKNFYRKYLNSPFPIESSLLQGISDHINAEISSGVVKNNQTFIDWITWTYFFRRLVKNPTFYDCPSTTTKEIQQYLNNLIANTISELVSSKCITQEEGQYESTFLGKLAAFYYLKHTTLKHLDDRIQKESRFEDLLYALAYCSEFDEVPVRHNEEHLNEALSKLCKLKCDKNKMNHPNEKAYLLIQAHIFRLKCPIKDFETDQKLLLDSCIRIISCMIEISANKGYLQTTLNIIYMLQTIVQGFVKNEEQILMNLPHLHKLKQEECINRVRTIKELLQFYNLREFDIFLQKNVHQKENIAEIMKAINALPDIQLAFTKTQNQLKVNLKNESKPDNKVYIQKLSKQREASWWLILGEDDRIVQMKKVYLKSTASKNLDVDDWNRNYKLYLMSDSYLGLDQIIDIK</sequence>
<dbReference type="Pfam" id="PF00271">
    <property type="entry name" value="Helicase_C"/>
    <property type="match status" value="2"/>
</dbReference>
<dbReference type="InterPro" id="IPR050474">
    <property type="entry name" value="Hel308_SKI2-like"/>
</dbReference>
<dbReference type="PROSITE" id="PS51194">
    <property type="entry name" value="HELICASE_CTER"/>
    <property type="match status" value="2"/>
</dbReference>
<dbReference type="PIRSF" id="PIRSF039073">
    <property type="entry name" value="BRR2"/>
    <property type="match status" value="1"/>
</dbReference>
<dbReference type="FunFam" id="1.10.10.10:FF:000012">
    <property type="entry name" value="U5 small nuclear ribonucleoprotein helicase"/>
    <property type="match status" value="1"/>
</dbReference>
<dbReference type="Proteomes" id="UP000688137">
    <property type="component" value="Unassembled WGS sequence"/>
</dbReference>
<accession>A0A8S1KU74</accession>
<dbReference type="GO" id="GO:0005524">
    <property type="term" value="F:ATP binding"/>
    <property type="evidence" value="ECO:0007669"/>
    <property type="project" value="UniProtKB-KW"/>
</dbReference>
<keyword evidence="8" id="KW-1185">Reference proteome</keyword>
<dbReference type="InterPro" id="IPR003593">
    <property type="entry name" value="AAA+_ATPase"/>
</dbReference>
<dbReference type="FunFam" id="3.40.50.300:FF:005632">
    <property type="entry name" value="Uncharacterized protein"/>
    <property type="match status" value="1"/>
</dbReference>
<reference evidence="7" key="1">
    <citation type="submission" date="2021-01" db="EMBL/GenBank/DDBJ databases">
        <authorList>
            <consortium name="Genoscope - CEA"/>
            <person name="William W."/>
        </authorList>
    </citation>
    <scope>NUCLEOTIDE SEQUENCE</scope>
</reference>
<dbReference type="FunFam" id="1.10.10.10:FF:001469">
    <property type="entry name" value="Putative U5 small nuclear ribonucleoprotein 200 kDa helicase-like protein"/>
    <property type="match status" value="1"/>
</dbReference>
<dbReference type="InterPro" id="IPR004179">
    <property type="entry name" value="Sec63-dom"/>
</dbReference>
<evidence type="ECO:0000313" key="8">
    <source>
        <dbReference type="Proteomes" id="UP000688137"/>
    </source>
</evidence>
<dbReference type="GO" id="GO:0003676">
    <property type="term" value="F:nucleic acid binding"/>
    <property type="evidence" value="ECO:0007669"/>
    <property type="project" value="InterPro"/>
</dbReference>
<dbReference type="OMA" id="MCSATEF"/>
<name>A0A8S1KU74_PARPR</name>
<keyword evidence="2" id="KW-0378">Hydrolase</keyword>
<dbReference type="SMART" id="SM00973">
    <property type="entry name" value="Sec63"/>
    <property type="match status" value="2"/>
</dbReference>
<dbReference type="CDD" id="cd18795">
    <property type="entry name" value="SF2_C_Ski2"/>
    <property type="match status" value="2"/>
</dbReference>
<dbReference type="FunFam" id="1.10.3380.10:FF:000002">
    <property type="entry name" value="Activating signal cointegrator 1 complex subunit 3"/>
    <property type="match status" value="1"/>
</dbReference>
<dbReference type="FunFam" id="3.40.50.300:FF:000198">
    <property type="entry name" value="Activating signal cointegrator 1 complex subunit"/>
    <property type="match status" value="1"/>
</dbReference>
<dbReference type="GO" id="GO:0004386">
    <property type="term" value="F:helicase activity"/>
    <property type="evidence" value="ECO:0007669"/>
    <property type="project" value="UniProtKB-KW"/>
</dbReference>
<evidence type="ECO:0000313" key="7">
    <source>
        <dbReference type="EMBL" id="CAD8056882.1"/>
    </source>
</evidence>
<dbReference type="PANTHER" id="PTHR47961:SF13">
    <property type="entry name" value="ACTIVATING SIGNAL COINTEGRATOR 1 COMPLEX SUBUNIT 3"/>
    <property type="match status" value="1"/>
</dbReference>
<feature type="domain" description="Helicase C-terminal" evidence="6">
    <location>
        <begin position="691"/>
        <end position="895"/>
    </location>
</feature>
<dbReference type="Pfam" id="PF02889">
    <property type="entry name" value="Sec63"/>
    <property type="match status" value="2"/>
</dbReference>
<dbReference type="CDD" id="cd18022">
    <property type="entry name" value="DEXHc_ASCC3_2"/>
    <property type="match status" value="1"/>
</dbReference>
<dbReference type="InterPro" id="IPR014001">
    <property type="entry name" value="Helicase_ATP-bd"/>
</dbReference>
<feature type="domain" description="Helicase ATP-binding" evidence="5">
    <location>
        <begin position="1357"/>
        <end position="1531"/>
    </location>
</feature>
<evidence type="ECO:0000259" key="5">
    <source>
        <dbReference type="PROSITE" id="PS51192"/>
    </source>
</evidence>
<keyword evidence="4" id="KW-0067">ATP-binding</keyword>
<proteinExistence type="predicted"/>
<feature type="domain" description="Helicase ATP-binding" evidence="5">
    <location>
        <begin position="468"/>
        <end position="650"/>
    </location>
</feature>
<protein>
    <submittedName>
        <fullName evidence="7">Uncharacterized protein</fullName>
    </submittedName>
</protein>
<gene>
    <name evidence="7" type="ORF">PPRIM_AZ9-3.1.T0250102</name>
</gene>